<evidence type="ECO:0000313" key="3">
    <source>
        <dbReference type="EMBL" id="MDT2601309.1"/>
    </source>
</evidence>
<dbReference type="Proteomes" id="UP001252875">
    <property type="component" value="Unassembled WGS sequence"/>
</dbReference>
<dbReference type="InterPro" id="IPR001347">
    <property type="entry name" value="SIS_dom"/>
</dbReference>
<feature type="domain" description="SIS" evidence="2">
    <location>
        <begin position="29"/>
        <end position="172"/>
    </location>
</feature>
<reference evidence="3 4" key="1">
    <citation type="submission" date="2023-03" db="EMBL/GenBank/DDBJ databases">
        <authorList>
            <person name="Shen W."/>
            <person name="Cai J."/>
        </authorList>
    </citation>
    <scope>NUCLEOTIDE SEQUENCE [LARGE SCALE GENOMIC DNA]</scope>
    <source>
        <strain evidence="3 4">D6-4</strain>
    </source>
</reference>
<protein>
    <submittedName>
        <fullName evidence="3">SIS domain-containing protein</fullName>
    </submittedName>
</protein>
<dbReference type="EMBL" id="JARPYI010000010">
    <property type="protein sequence ID" value="MDT2601309.1"/>
    <property type="molecule type" value="Genomic_DNA"/>
</dbReference>
<name>A0ABU3F2F1_9ENTE</name>
<sequence>MSVKKHTRDIIEELLAFVDYEKDEELDRLVDAILQAKSIFLSGAGRSGVAIRGFTNRLLHLGLSVNLVGEISCPRTKKGDLLIIGSGSGTTTSLVSLAKKAKKNGVTIALLTMDNESTIADLANVVVVLPGVSPKLKENNLTSIQPMGSAFEQISFLTYDGIILELMERMGETGETMVERHTDLE</sequence>
<comment type="caution">
    <text evidence="3">The sequence shown here is derived from an EMBL/GenBank/DDBJ whole genome shotgun (WGS) entry which is preliminary data.</text>
</comment>
<dbReference type="PROSITE" id="PS51464">
    <property type="entry name" value="SIS"/>
    <property type="match status" value="1"/>
</dbReference>
<evidence type="ECO:0000256" key="1">
    <source>
        <dbReference type="ARBA" id="ARBA00009235"/>
    </source>
</evidence>
<evidence type="ECO:0000259" key="2">
    <source>
        <dbReference type="PROSITE" id="PS51464"/>
    </source>
</evidence>
<dbReference type="InterPro" id="IPR046348">
    <property type="entry name" value="SIS_dom_sf"/>
</dbReference>
<dbReference type="PANTHER" id="PTHR43443:SF1">
    <property type="entry name" value="3-HEXULOSE-6-PHOSPHATE ISOMERASE"/>
    <property type="match status" value="1"/>
</dbReference>
<dbReference type="PANTHER" id="PTHR43443">
    <property type="entry name" value="3-HEXULOSE-6-PHOSPHATE ISOMERASE"/>
    <property type="match status" value="1"/>
</dbReference>
<dbReference type="NCBIfam" id="TIGR03127">
    <property type="entry name" value="RuMP_HxlB"/>
    <property type="match status" value="1"/>
</dbReference>
<gene>
    <name evidence="3" type="ORF">P7D85_16090</name>
</gene>
<dbReference type="CDD" id="cd05005">
    <property type="entry name" value="SIS_PHI"/>
    <property type="match status" value="1"/>
</dbReference>
<organism evidence="3 4">
    <name type="scientific">Enterococcus hulanensis</name>
    <dbReference type="NCBI Taxonomy" id="2559929"/>
    <lineage>
        <taxon>Bacteria</taxon>
        <taxon>Bacillati</taxon>
        <taxon>Bacillota</taxon>
        <taxon>Bacilli</taxon>
        <taxon>Lactobacillales</taxon>
        <taxon>Enterococcaceae</taxon>
        <taxon>Enterococcus</taxon>
    </lineage>
</organism>
<dbReference type="RefSeq" id="WP_311823136.1">
    <property type="nucleotide sequence ID" value="NZ_JARPYF010000009.1"/>
</dbReference>
<dbReference type="Gene3D" id="3.40.50.10490">
    <property type="entry name" value="Glucose-6-phosphate isomerase like protein, domain 1"/>
    <property type="match status" value="1"/>
</dbReference>
<dbReference type="SUPFAM" id="SSF53697">
    <property type="entry name" value="SIS domain"/>
    <property type="match status" value="1"/>
</dbReference>
<accession>A0ABU3F2F1</accession>
<comment type="similarity">
    <text evidence="1">Belongs to the SIS family. PHI subfamily.</text>
</comment>
<evidence type="ECO:0000313" key="4">
    <source>
        <dbReference type="Proteomes" id="UP001252875"/>
    </source>
</evidence>
<proteinExistence type="inferred from homology"/>
<dbReference type="Pfam" id="PF01380">
    <property type="entry name" value="SIS"/>
    <property type="match status" value="1"/>
</dbReference>
<keyword evidence="4" id="KW-1185">Reference proteome</keyword>
<dbReference type="InterPro" id="IPR017552">
    <property type="entry name" value="PHI/rmpB"/>
</dbReference>